<organism evidence="2 3">
    <name type="scientific">Pedobacter albus</name>
    <dbReference type="NCBI Taxonomy" id="3113905"/>
    <lineage>
        <taxon>Bacteria</taxon>
        <taxon>Pseudomonadati</taxon>
        <taxon>Bacteroidota</taxon>
        <taxon>Sphingobacteriia</taxon>
        <taxon>Sphingobacteriales</taxon>
        <taxon>Sphingobacteriaceae</taxon>
        <taxon>Pedobacter</taxon>
    </lineage>
</organism>
<evidence type="ECO:0000313" key="2">
    <source>
        <dbReference type="EMBL" id="MEE1944822.1"/>
    </source>
</evidence>
<proteinExistence type="predicted"/>
<dbReference type="GO" id="GO:0016740">
    <property type="term" value="F:transferase activity"/>
    <property type="evidence" value="ECO:0007669"/>
    <property type="project" value="UniProtKB-KW"/>
</dbReference>
<gene>
    <name evidence="2" type="ORF">VRU48_06880</name>
</gene>
<dbReference type="Gene3D" id="3.40.630.30">
    <property type="match status" value="1"/>
</dbReference>
<evidence type="ECO:0000313" key="3">
    <source>
        <dbReference type="Proteomes" id="UP001336835"/>
    </source>
</evidence>
<reference evidence="2 3" key="1">
    <citation type="submission" date="2024-01" db="EMBL/GenBank/DDBJ databases">
        <title>Pedobacter sp. nov., isolated from fresh soil.</title>
        <authorList>
            <person name="Le N.T.T."/>
        </authorList>
    </citation>
    <scope>NUCLEOTIDE SEQUENCE [LARGE SCALE GENOMIC DNA]</scope>
    <source>
        <strain evidence="2 3">KR3-3</strain>
    </source>
</reference>
<keyword evidence="2" id="KW-0808">Transferase</keyword>
<dbReference type="EMBL" id="JAZDQT010000001">
    <property type="protein sequence ID" value="MEE1944822.1"/>
    <property type="molecule type" value="Genomic_DNA"/>
</dbReference>
<sequence length="177" mass="20383">MEFPIIKTDRLLLRQFTGTDLKDVYRGLSDPIITKYYGISYQSLEATKEQLKFFADLEKNGTGIWWAICSLHDGTFYGGAGFNNLSKAHRKAEIGFWLLQDAWHKGMIQEVVPLIFTYGFSNLNLHRIEAFVESENTACKNTMRQLNFIHEGTMRDCEIKNGELISLDIYSKLKTDI</sequence>
<dbReference type="EC" id="2.-.-.-" evidence="2"/>
<comment type="caution">
    <text evidence="2">The sequence shown here is derived from an EMBL/GenBank/DDBJ whole genome shotgun (WGS) entry which is preliminary data.</text>
</comment>
<feature type="domain" description="N-acetyltransferase" evidence="1">
    <location>
        <begin position="10"/>
        <end position="148"/>
    </location>
</feature>
<name>A0ABU7I5S8_9SPHI</name>
<dbReference type="PANTHER" id="PTHR43792:SF9">
    <property type="entry name" value="RIBOSOMAL-PROTEIN-ALANINE ACETYLTRANSFERASE"/>
    <property type="match status" value="1"/>
</dbReference>
<dbReference type="InterPro" id="IPR016181">
    <property type="entry name" value="Acyl_CoA_acyltransferase"/>
</dbReference>
<dbReference type="Pfam" id="PF13302">
    <property type="entry name" value="Acetyltransf_3"/>
    <property type="match status" value="1"/>
</dbReference>
<dbReference type="PANTHER" id="PTHR43792">
    <property type="entry name" value="GNAT FAMILY, PUTATIVE (AFU_ORTHOLOGUE AFUA_3G00765)-RELATED-RELATED"/>
    <property type="match status" value="1"/>
</dbReference>
<dbReference type="InterPro" id="IPR000182">
    <property type="entry name" value="GNAT_dom"/>
</dbReference>
<dbReference type="RefSeq" id="WP_330107182.1">
    <property type="nucleotide sequence ID" value="NZ_JAZDQT010000001.1"/>
</dbReference>
<dbReference type="Proteomes" id="UP001336835">
    <property type="component" value="Unassembled WGS sequence"/>
</dbReference>
<keyword evidence="3" id="KW-1185">Reference proteome</keyword>
<accession>A0ABU7I5S8</accession>
<protein>
    <submittedName>
        <fullName evidence="2">GNAT family protein</fullName>
        <ecNumber evidence="2">2.-.-.-</ecNumber>
    </submittedName>
</protein>
<dbReference type="InterPro" id="IPR051531">
    <property type="entry name" value="N-acetyltransferase"/>
</dbReference>
<dbReference type="SUPFAM" id="SSF55729">
    <property type="entry name" value="Acyl-CoA N-acyltransferases (Nat)"/>
    <property type="match status" value="1"/>
</dbReference>
<evidence type="ECO:0000259" key="1">
    <source>
        <dbReference type="Pfam" id="PF13302"/>
    </source>
</evidence>